<keyword evidence="4" id="KW-0723">Serine/threonine-protein kinase</keyword>
<evidence type="ECO:0000256" key="10">
    <source>
        <dbReference type="ARBA" id="ARBA00022840"/>
    </source>
</evidence>
<evidence type="ECO:0000256" key="7">
    <source>
        <dbReference type="ARBA" id="ARBA00022723"/>
    </source>
</evidence>
<keyword evidence="8" id="KW-0547">Nucleotide-binding</keyword>
<evidence type="ECO:0000313" key="18">
    <source>
        <dbReference type="EMBL" id="KAK5599400.1"/>
    </source>
</evidence>
<feature type="domain" description="Protein kinase" evidence="16">
    <location>
        <begin position="74"/>
        <end position="322"/>
    </location>
</feature>
<dbReference type="SMART" id="SM00220">
    <property type="entry name" value="S_TKc"/>
    <property type="match status" value="1"/>
</dbReference>
<evidence type="ECO:0000256" key="8">
    <source>
        <dbReference type="ARBA" id="ARBA00022741"/>
    </source>
</evidence>
<evidence type="ECO:0000256" key="6">
    <source>
        <dbReference type="ARBA" id="ARBA00022679"/>
    </source>
</evidence>
<dbReference type="InterPro" id="IPR008271">
    <property type="entry name" value="Ser/Thr_kinase_AS"/>
</dbReference>
<dbReference type="PROSITE" id="PS00108">
    <property type="entry name" value="PROTEIN_KINASE_ST"/>
    <property type="match status" value="1"/>
</dbReference>
<dbReference type="Pfam" id="PF00069">
    <property type="entry name" value="Pkinase"/>
    <property type="match status" value="1"/>
</dbReference>
<dbReference type="PANTHER" id="PTHR24346:SF42">
    <property type="entry name" value="SERINE_THREONINE-PROTEIN KINASE SIK3"/>
    <property type="match status" value="1"/>
</dbReference>
<evidence type="ECO:0000256" key="5">
    <source>
        <dbReference type="ARBA" id="ARBA00022553"/>
    </source>
</evidence>
<feature type="coiled-coil region" evidence="14">
    <location>
        <begin position="790"/>
        <end position="817"/>
    </location>
</feature>
<keyword evidence="5" id="KW-0597">Phosphoprotein</keyword>
<feature type="region of interest" description="Disordered" evidence="15">
    <location>
        <begin position="876"/>
        <end position="947"/>
    </location>
</feature>
<dbReference type="GO" id="GO:0000226">
    <property type="term" value="P:microtubule cytoskeleton organization"/>
    <property type="evidence" value="ECO:0007669"/>
    <property type="project" value="TreeGrafter"/>
</dbReference>
<dbReference type="EMBL" id="JAHHUM010002941">
    <property type="protein sequence ID" value="KAK5599400.1"/>
    <property type="molecule type" value="Genomic_DNA"/>
</dbReference>
<keyword evidence="6" id="KW-0808">Transferase</keyword>
<dbReference type="Proteomes" id="UP001311232">
    <property type="component" value="Unassembled WGS sequence"/>
</dbReference>
<keyword evidence="14" id="KW-0175">Coiled coil</keyword>
<comment type="caution">
    <text evidence="18">The sequence shown here is derived from an EMBL/GenBank/DDBJ whole genome shotgun (WGS) entry which is preliminary data.</text>
</comment>
<keyword evidence="9" id="KW-0418">Kinase</keyword>
<feature type="compositionally biased region" description="Low complexity" evidence="15">
    <location>
        <begin position="1183"/>
        <end position="1197"/>
    </location>
</feature>
<dbReference type="GO" id="GO:0046872">
    <property type="term" value="F:metal ion binding"/>
    <property type="evidence" value="ECO:0007669"/>
    <property type="project" value="UniProtKB-KW"/>
</dbReference>
<accession>A0AAV9QSF8</accession>
<comment type="catalytic activity">
    <reaction evidence="12">
        <text>L-threonyl-[protein] + ATP = O-phospho-L-threonyl-[protein] + ADP + H(+)</text>
        <dbReference type="Rhea" id="RHEA:46608"/>
        <dbReference type="Rhea" id="RHEA-COMP:11060"/>
        <dbReference type="Rhea" id="RHEA-COMP:11605"/>
        <dbReference type="ChEBI" id="CHEBI:15378"/>
        <dbReference type="ChEBI" id="CHEBI:30013"/>
        <dbReference type="ChEBI" id="CHEBI:30616"/>
        <dbReference type="ChEBI" id="CHEBI:61977"/>
        <dbReference type="ChEBI" id="CHEBI:456216"/>
        <dbReference type="EC" id="2.7.11.1"/>
    </reaction>
</comment>
<dbReference type="InterPro" id="IPR015940">
    <property type="entry name" value="UBA"/>
</dbReference>
<protein>
    <recommendedName>
        <fullName evidence="3">non-specific serine/threonine protein kinase</fullName>
        <ecNumber evidence="3">2.7.11.1</ecNumber>
    </recommendedName>
</protein>
<evidence type="ECO:0000256" key="3">
    <source>
        <dbReference type="ARBA" id="ARBA00012513"/>
    </source>
</evidence>
<comment type="cofactor">
    <cofactor evidence="1">
        <name>Mg(2+)</name>
        <dbReference type="ChEBI" id="CHEBI:18420"/>
    </cofactor>
</comment>
<feature type="region of interest" description="Disordered" evidence="15">
    <location>
        <begin position="571"/>
        <end position="601"/>
    </location>
</feature>
<evidence type="ECO:0000313" key="19">
    <source>
        <dbReference type="Proteomes" id="UP001311232"/>
    </source>
</evidence>
<feature type="region of interest" description="Disordered" evidence="15">
    <location>
        <begin position="690"/>
        <end position="752"/>
    </location>
</feature>
<sequence>MEPTFCQEHHGLCSYCWASGYWQHNHLLHMRQMIYEKIKLLWLLPVVLLPFAPSQKQPIRSRRNDSAVSITLVYALLTPLRSSARTFAQDCLCAAAVAIKIVDKTQLDDENLKKIFREVQIMKLLKHPHIIRLYQVMETEKMIYLVTEYASGGEIFDHLVAHGRMAEKDARKKFKQIVAAVHFCHCRNIVHRDLKAENLLLDHNLNIKIADFGFSNMFSRGQLLKTWCGSPPYAAPELFEGKEYDGPKVDIWSLGVVLYVLVCGALPFDGSTLQNLRARVLSGKFRIPFFMSTDCEYLIRHMLVLEPSRRLSMEQICKNKWMRQGDPDPDFDRLIAECEQVKTEREIELINEQVLMAMSERGLDRERTIQSLQSDAYDHYSAIYSLLAERLKKHKTLLVAPPPPRSISYPLNAVQQTDQQGNPVSMTVPHVQLINPENQIVEPDGNMALDSDEGEEPSPEAMARYLSMRRHTVGVPDQRTEMQEDLQKLPPGFPRGVIPQPPFPQLVPTMAQMHTLMPTQSLQPTQQLEYKEQSLLQPPTLQLLNGMGPLGRRASDGGANIQLHAQLLKRPRGPSPLVASPHPNTAVAPVDEEGSDGEPDQEAVQRLHGLHSLPVSWVAGSKCLQAALLFFPPSGGGHCAVVLIPSFLLSPSRKCLLPPSRSDSAIRSLKLSDPELLYLSHLPNEDRELTSAASCLPSSSRPPPPFLRPRYLANRSKRHTTHVLPSTSHGEPSTESQRPQGPRQRGGWVPDTYARSTYKDCNTLHLPMERFSPVRRFSDGAASIQAFKAHLENSSLIKQLKQECEQLQKKYAAQQDERFFEHTQQQHILYQQEQLILHQQIQGAGFYAPSNCYYPTTQLVLISHCCISSPPALRQQSSPHFFSPPQIGPPPGPSPGGQIARARGAQSSVQYQHGAPAMYQGQSGSPPPTGLPRVALPANPQAAPGRPAVSLAPGIPQQQQVTIQVQDVELGGGAQRPGSFLSTPGGHRVLGKQLSADNAETHSRSLGRFTSAYDQAHFNHHLFSGDAASRGAPGVVGSYNPYLQAGSLKVPGLEGYQSGAVGTSSYGTPSTLQQALLSPTPLDYCPPQQHVTPTLQGLLSPRHSLTGHADPRLPPQDLAALLKRQNPRQCPAQQTPPSGAAQEFGELLLLRQLSQGDTLEPPVPQPTSGGQHYHHLLQIQPPEVQQQQQQHVSQAPCPSLPHSESMEEDEGPAGYHHPHEGLLTKAGEPRELLGAPRGGTPPYNSPTHRHGAYMRSPPASRETERVECRPQGQAMEVPDHNGLNYQRGPQGEVYRSRGQLQRHHTIQTCDDAYDQADPMSGMSLLAGKALSSARMSDILSQTSLTGSQQLHQREESVCDHGAGWGLAQEGVNPVCVVHISHPELLT</sequence>
<proteinExistence type="inferred from homology"/>
<dbReference type="PROSITE" id="PS50030">
    <property type="entry name" value="UBA"/>
    <property type="match status" value="1"/>
</dbReference>
<evidence type="ECO:0000256" key="14">
    <source>
        <dbReference type="SAM" id="Coils"/>
    </source>
</evidence>
<feature type="compositionally biased region" description="Acidic residues" evidence="15">
    <location>
        <begin position="590"/>
        <end position="601"/>
    </location>
</feature>
<evidence type="ECO:0000256" key="4">
    <source>
        <dbReference type="ARBA" id="ARBA00022527"/>
    </source>
</evidence>
<evidence type="ECO:0000256" key="1">
    <source>
        <dbReference type="ARBA" id="ARBA00001946"/>
    </source>
</evidence>
<keyword evidence="7" id="KW-0479">Metal-binding</keyword>
<comment type="catalytic activity">
    <reaction evidence="13">
        <text>L-seryl-[protein] + ATP = O-phospho-L-seryl-[protein] + ADP + H(+)</text>
        <dbReference type="Rhea" id="RHEA:17989"/>
        <dbReference type="Rhea" id="RHEA-COMP:9863"/>
        <dbReference type="Rhea" id="RHEA-COMP:11604"/>
        <dbReference type="ChEBI" id="CHEBI:15378"/>
        <dbReference type="ChEBI" id="CHEBI:29999"/>
        <dbReference type="ChEBI" id="CHEBI:30616"/>
        <dbReference type="ChEBI" id="CHEBI:83421"/>
        <dbReference type="ChEBI" id="CHEBI:456216"/>
        <dbReference type="EC" id="2.7.11.1"/>
    </reaction>
</comment>
<dbReference type="SUPFAM" id="SSF56112">
    <property type="entry name" value="Protein kinase-like (PK-like)"/>
    <property type="match status" value="1"/>
</dbReference>
<dbReference type="FunFam" id="3.30.200.20:FF:000003">
    <property type="entry name" value="Non-specific serine/threonine protein kinase"/>
    <property type="match status" value="1"/>
</dbReference>
<comment type="similarity">
    <text evidence="2">Belongs to the protein kinase superfamily. CAMK Ser/Thr protein kinase family. SNF1 subfamily.</text>
</comment>
<evidence type="ECO:0000256" key="12">
    <source>
        <dbReference type="ARBA" id="ARBA00047899"/>
    </source>
</evidence>
<gene>
    <name evidence="18" type="ORF">CRENBAI_021746</name>
</gene>
<feature type="domain" description="UBA" evidence="17">
    <location>
        <begin position="349"/>
        <end position="389"/>
    </location>
</feature>
<dbReference type="Pfam" id="PF23312">
    <property type="entry name" value="UBA_SIK3"/>
    <property type="match status" value="1"/>
</dbReference>
<keyword evidence="19" id="KW-1185">Reference proteome</keyword>
<dbReference type="InterPro" id="IPR000719">
    <property type="entry name" value="Prot_kinase_dom"/>
</dbReference>
<evidence type="ECO:0000256" key="2">
    <source>
        <dbReference type="ARBA" id="ARBA00006234"/>
    </source>
</evidence>
<dbReference type="EC" id="2.7.11.1" evidence="3"/>
<dbReference type="GO" id="GO:0005737">
    <property type="term" value="C:cytoplasm"/>
    <property type="evidence" value="ECO:0007669"/>
    <property type="project" value="TreeGrafter"/>
</dbReference>
<keyword evidence="11" id="KW-0460">Magnesium</keyword>
<dbReference type="InterPro" id="IPR057380">
    <property type="entry name" value="UBA_SIK1/2/3"/>
</dbReference>
<evidence type="ECO:0000256" key="15">
    <source>
        <dbReference type="SAM" id="MobiDB-lite"/>
    </source>
</evidence>
<dbReference type="Gene3D" id="1.10.510.10">
    <property type="entry name" value="Transferase(Phosphotransferase) domain 1"/>
    <property type="match status" value="1"/>
</dbReference>
<reference evidence="18 19" key="1">
    <citation type="submission" date="2021-06" db="EMBL/GenBank/DDBJ databases">
        <authorList>
            <person name="Palmer J.M."/>
        </authorList>
    </citation>
    <scope>NUCLEOTIDE SEQUENCE [LARGE SCALE GENOMIC DNA]</scope>
    <source>
        <strain evidence="18 19">MEX-2019</strain>
        <tissue evidence="18">Muscle</tissue>
    </source>
</reference>
<dbReference type="GO" id="GO:0035556">
    <property type="term" value="P:intracellular signal transduction"/>
    <property type="evidence" value="ECO:0007669"/>
    <property type="project" value="TreeGrafter"/>
</dbReference>
<evidence type="ECO:0000256" key="11">
    <source>
        <dbReference type="ARBA" id="ARBA00022842"/>
    </source>
</evidence>
<evidence type="ECO:0000256" key="9">
    <source>
        <dbReference type="ARBA" id="ARBA00022777"/>
    </source>
</evidence>
<dbReference type="InterPro" id="IPR011009">
    <property type="entry name" value="Kinase-like_dom_sf"/>
</dbReference>
<dbReference type="PANTHER" id="PTHR24346">
    <property type="entry name" value="MAP/MICROTUBULE AFFINITY-REGULATING KINASE"/>
    <property type="match status" value="1"/>
</dbReference>
<dbReference type="FunFam" id="1.10.510.10:FF:000156">
    <property type="entry name" value="Serine/threonine-protein kinase SIK3 homolog"/>
    <property type="match status" value="1"/>
</dbReference>
<dbReference type="GO" id="GO:0005524">
    <property type="term" value="F:ATP binding"/>
    <property type="evidence" value="ECO:0007669"/>
    <property type="project" value="UniProtKB-KW"/>
</dbReference>
<evidence type="ECO:0000259" key="17">
    <source>
        <dbReference type="PROSITE" id="PS50030"/>
    </source>
</evidence>
<feature type="compositionally biased region" description="Basic and acidic residues" evidence="15">
    <location>
        <begin position="1217"/>
        <end position="1231"/>
    </location>
</feature>
<organism evidence="18 19">
    <name type="scientific">Crenichthys baileyi</name>
    <name type="common">White River springfish</name>
    <dbReference type="NCBI Taxonomy" id="28760"/>
    <lineage>
        <taxon>Eukaryota</taxon>
        <taxon>Metazoa</taxon>
        <taxon>Chordata</taxon>
        <taxon>Craniata</taxon>
        <taxon>Vertebrata</taxon>
        <taxon>Euteleostomi</taxon>
        <taxon>Actinopterygii</taxon>
        <taxon>Neopterygii</taxon>
        <taxon>Teleostei</taxon>
        <taxon>Neoteleostei</taxon>
        <taxon>Acanthomorphata</taxon>
        <taxon>Ovalentaria</taxon>
        <taxon>Atherinomorphae</taxon>
        <taxon>Cyprinodontiformes</taxon>
        <taxon>Goodeidae</taxon>
        <taxon>Crenichthys</taxon>
    </lineage>
</organism>
<dbReference type="PROSITE" id="PS50011">
    <property type="entry name" value="PROTEIN_KINASE_DOM"/>
    <property type="match status" value="1"/>
</dbReference>
<feature type="region of interest" description="Disordered" evidence="15">
    <location>
        <begin position="1183"/>
        <end position="1261"/>
    </location>
</feature>
<keyword evidence="10" id="KW-0067">ATP-binding</keyword>
<feature type="compositionally biased region" description="Polar residues" evidence="15">
    <location>
        <begin position="723"/>
        <end position="739"/>
    </location>
</feature>
<dbReference type="GO" id="GO:0050321">
    <property type="term" value="F:tau-protein kinase activity"/>
    <property type="evidence" value="ECO:0007669"/>
    <property type="project" value="TreeGrafter"/>
</dbReference>
<name>A0AAV9QSF8_9TELE</name>
<evidence type="ECO:0000259" key="16">
    <source>
        <dbReference type="PROSITE" id="PS50011"/>
    </source>
</evidence>
<evidence type="ECO:0000256" key="13">
    <source>
        <dbReference type="ARBA" id="ARBA00048679"/>
    </source>
</evidence>